<evidence type="ECO:0000256" key="5">
    <source>
        <dbReference type="ARBA" id="ARBA00022842"/>
    </source>
</evidence>
<gene>
    <name evidence="11" type="ORF">RIF29_38391</name>
</gene>
<dbReference type="GO" id="GO:0009678">
    <property type="term" value="F:diphosphate hydrolysis-driven proton transmembrane transporter activity"/>
    <property type="evidence" value="ECO:0007669"/>
    <property type="project" value="UniProtKB-EC"/>
</dbReference>
<accession>A0AAN9HNW5</accession>
<evidence type="ECO:0000256" key="9">
    <source>
        <dbReference type="ARBA" id="ARBA00023136"/>
    </source>
</evidence>
<keyword evidence="7 10" id="KW-1133">Transmembrane helix</keyword>
<dbReference type="AlphaFoldDB" id="A0AAN9HNW5"/>
<proteinExistence type="predicted"/>
<evidence type="ECO:0000256" key="1">
    <source>
        <dbReference type="ARBA" id="ARBA00004127"/>
    </source>
</evidence>
<dbReference type="Proteomes" id="UP001372338">
    <property type="component" value="Unassembled WGS sequence"/>
</dbReference>
<dbReference type="EC" id="7.1.3.1" evidence="2"/>
<protein>
    <recommendedName>
        <fullName evidence="2">H(+)-exporting diphosphatase</fullName>
        <ecNumber evidence="2">7.1.3.1</ecNumber>
    </recommendedName>
</protein>
<evidence type="ECO:0000256" key="10">
    <source>
        <dbReference type="SAM" id="Phobius"/>
    </source>
</evidence>
<comment type="caution">
    <text evidence="11">The sequence shown here is derived from an EMBL/GenBank/DDBJ whole genome shotgun (WGS) entry which is preliminary data.</text>
</comment>
<feature type="transmembrane region" description="Helical" evidence="10">
    <location>
        <begin position="122"/>
        <end position="147"/>
    </location>
</feature>
<feature type="transmembrane region" description="Helical" evidence="10">
    <location>
        <begin position="159"/>
        <end position="177"/>
    </location>
</feature>
<dbReference type="GO" id="GO:0004427">
    <property type="term" value="F:inorganic diphosphate phosphatase activity"/>
    <property type="evidence" value="ECO:0007669"/>
    <property type="project" value="InterPro"/>
</dbReference>
<comment type="subcellular location">
    <subcellularLocation>
        <location evidence="1">Endomembrane system</location>
        <topology evidence="1">Multi-pass membrane protein</topology>
    </subcellularLocation>
</comment>
<organism evidence="11 12">
    <name type="scientific">Crotalaria pallida</name>
    <name type="common">Smooth rattlebox</name>
    <name type="synonym">Crotalaria striata</name>
    <dbReference type="NCBI Taxonomy" id="3830"/>
    <lineage>
        <taxon>Eukaryota</taxon>
        <taxon>Viridiplantae</taxon>
        <taxon>Streptophyta</taxon>
        <taxon>Embryophyta</taxon>
        <taxon>Tracheophyta</taxon>
        <taxon>Spermatophyta</taxon>
        <taxon>Magnoliopsida</taxon>
        <taxon>eudicotyledons</taxon>
        <taxon>Gunneridae</taxon>
        <taxon>Pentapetalae</taxon>
        <taxon>rosids</taxon>
        <taxon>fabids</taxon>
        <taxon>Fabales</taxon>
        <taxon>Fabaceae</taxon>
        <taxon>Papilionoideae</taxon>
        <taxon>50 kb inversion clade</taxon>
        <taxon>genistoids sensu lato</taxon>
        <taxon>core genistoids</taxon>
        <taxon>Crotalarieae</taxon>
        <taxon>Crotalaria</taxon>
    </lineage>
</organism>
<feature type="transmembrane region" description="Helical" evidence="10">
    <location>
        <begin position="79"/>
        <end position="102"/>
    </location>
</feature>
<sequence>MRLPLFMYLVVAFRRRCLERNISEDDPRKQAVIADNVGDNVGVISGNGSDFFGSYAESSHAALLATSISSFGVNHEYAAMLYPLTISSVGILVCLLTPLLAIDFFEFKAVKEIEPTLKRQLVISPIFMTEGIALVSWLALLSSVTIFNFGVQKVVKNRQLFLCVAVGLWARIILGFVTEHYTSNVCNPAKFLYMSAIVFYVIFFTPNSALGYLVVVAWNLLVDFTQICSTGHIGLRYAILGLVPTCKVLEDQFCNINSSCSGICCNMFYIGNCCSCARKYTSPKLVLETNNRPNNLLEGGE</sequence>
<evidence type="ECO:0000256" key="6">
    <source>
        <dbReference type="ARBA" id="ARBA00022967"/>
    </source>
</evidence>
<keyword evidence="8" id="KW-0406">Ion transport</keyword>
<keyword evidence="9 10" id="KW-0472">Membrane</keyword>
<evidence type="ECO:0000256" key="2">
    <source>
        <dbReference type="ARBA" id="ARBA00013242"/>
    </source>
</evidence>
<evidence type="ECO:0000313" key="11">
    <source>
        <dbReference type="EMBL" id="KAK7243586.1"/>
    </source>
</evidence>
<keyword evidence="12" id="KW-1185">Reference proteome</keyword>
<feature type="transmembrane region" description="Helical" evidence="10">
    <location>
        <begin position="197"/>
        <end position="221"/>
    </location>
</feature>
<reference evidence="11 12" key="1">
    <citation type="submission" date="2024-01" db="EMBL/GenBank/DDBJ databases">
        <title>The genomes of 5 underutilized Papilionoideae crops provide insights into root nodulation and disease resistanc.</title>
        <authorList>
            <person name="Yuan L."/>
        </authorList>
    </citation>
    <scope>NUCLEOTIDE SEQUENCE [LARGE SCALE GENOMIC DNA]</scope>
    <source>
        <strain evidence="11">ZHUSHIDOU_FW_LH</strain>
        <tissue evidence="11">Leaf</tissue>
    </source>
</reference>
<keyword evidence="3" id="KW-0813">Transport</keyword>
<keyword evidence="6" id="KW-1278">Translocase</keyword>
<dbReference type="GO" id="GO:0016020">
    <property type="term" value="C:membrane"/>
    <property type="evidence" value="ECO:0007669"/>
    <property type="project" value="InterPro"/>
</dbReference>
<name>A0AAN9HNW5_CROPI</name>
<dbReference type="EMBL" id="JAYWIO010000008">
    <property type="protein sequence ID" value="KAK7243586.1"/>
    <property type="molecule type" value="Genomic_DNA"/>
</dbReference>
<dbReference type="PANTHER" id="PTHR31998">
    <property type="entry name" value="K(+)-INSENSITIVE PYROPHOSPHATE-ENERGIZED PROTON PUMP"/>
    <property type="match status" value="1"/>
</dbReference>
<evidence type="ECO:0000256" key="7">
    <source>
        <dbReference type="ARBA" id="ARBA00022989"/>
    </source>
</evidence>
<evidence type="ECO:0000256" key="4">
    <source>
        <dbReference type="ARBA" id="ARBA00022692"/>
    </source>
</evidence>
<evidence type="ECO:0000256" key="8">
    <source>
        <dbReference type="ARBA" id="ARBA00023065"/>
    </source>
</evidence>
<evidence type="ECO:0000313" key="12">
    <source>
        <dbReference type="Proteomes" id="UP001372338"/>
    </source>
</evidence>
<keyword evidence="5" id="KW-0460">Magnesium</keyword>
<dbReference type="Pfam" id="PF03030">
    <property type="entry name" value="H_PPase"/>
    <property type="match status" value="1"/>
</dbReference>
<dbReference type="GO" id="GO:0012505">
    <property type="term" value="C:endomembrane system"/>
    <property type="evidence" value="ECO:0007669"/>
    <property type="project" value="UniProtKB-SubCell"/>
</dbReference>
<dbReference type="InterPro" id="IPR004131">
    <property type="entry name" value="PPase-energised_H-pump"/>
</dbReference>
<keyword evidence="4 10" id="KW-0812">Transmembrane</keyword>
<evidence type="ECO:0000256" key="3">
    <source>
        <dbReference type="ARBA" id="ARBA00022448"/>
    </source>
</evidence>